<comment type="caution">
    <text evidence="3">The sequence shown here is derived from an EMBL/GenBank/DDBJ whole genome shotgun (WGS) entry which is preliminary data.</text>
</comment>
<dbReference type="PROSITE" id="PS50030">
    <property type="entry name" value="UBA"/>
    <property type="match status" value="1"/>
</dbReference>
<feature type="domain" description="UBA" evidence="2">
    <location>
        <begin position="22"/>
        <end position="65"/>
    </location>
</feature>
<protein>
    <recommendedName>
        <fullName evidence="2">UBA domain-containing protein</fullName>
    </recommendedName>
</protein>
<keyword evidence="1" id="KW-0853">WD repeat</keyword>
<dbReference type="InterPro" id="IPR050995">
    <property type="entry name" value="WD-F-box_domain-protein"/>
</dbReference>
<dbReference type="Gene3D" id="2.130.10.10">
    <property type="entry name" value="YVTN repeat-like/Quinoprotein amine dehydrogenase"/>
    <property type="match status" value="2"/>
</dbReference>
<dbReference type="Pfam" id="PF00400">
    <property type="entry name" value="WD40"/>
    <property type="match status" value="2"/>
</dbReference>
<name>A0A367R6V2_NOSPU</name>
<accession>A0A367R6V2</accession>
<sequence>MTVNNTVLGGIERVKQLLAYGKVEQKIDALLDAFEYGEAGLDLIIEALKNSEVNVQEAAYWLLQESTEPRAKLALQLYNPYLFYEYLFTIERYTDEVRSIACVDISQELQTVVTCNYNNIIQVWNMQTQQVICTFQPEATKEFDQIAIAPNNSVLGIWNCNDYAEVWDLKTKEKIFTTHRRSDWFWYIAFSLDGQSFLNAVDGEIFELWDIQVKGIISYIYMSDLGHNFIYSNSQVLVTQEKDFDQKYKIWDWQTQQVICTLSLSGYMPVITVSCDQCFLLSCSRENGTIKVWNIRTGHELCSLTSHSSSITRLAISSDGQRLFIWSGDSTVEVWGI</sequence>
<dbReference type="Proteomes" id="UP000252085">
    <property type="component" value="Unassembled WGS sequence"/>
</dbReference>
<evidence type="ECO:0000313" key="3">
    <source>
        <dbReference type="EMBL" id="RCJ31403.1"/>
    </source>
</evidence>
<organism evidence="3 4">
    <name type="scientific">Nostoc punctiforme NIES-2108</name>
    <dbReference type="NCBI Taxonomy" id="1356359"/>
    <lineage>
        <taxon>Bacteria</taxon>
        <taxon>Bacillati</taxon>
        <taxon>Cyanobacteriota</taxon>
        <taxon>Cyanophyceae</taxon>
        <taxon>Nostocales</taxon>
        <taxon>Nostocaceae</taxon>
        <taxon>Nostoc</taxon>
    </lineage>
</organism>
<proteinExistence type="predicted"/>
<dbReference type="PROSITE" id="PS50082">
    <property type="entry name" value="WD_REPEATS_2"/>
    <property type="match status" value="1"/>
</dbReference>
<dbReference type="InterPro" id="IPR001680">
    <property type="entry name" value="WD40_rpt"/>
</dbReference>
<evidence type="ECO:0000259" key="2">
    <source>
        <dbReference type="PROSITE" id="PS50030"/>
    </source>
</evidence>
<dbReference type="AlphaFoldDB" id="A0A367R6V2"/>
<dbReference type="PANTHER" id="PTHR14604">
    <property type="entry name" value="WD40 REPEAT PF20"/>
    <property type="match status" value="1"/>
</dbReference>
<feature type="repeat" description="WD" evidence="1">
    <location>
        <begin position="304"/>
        <end position="337"/>
    </location>
</feature>
<reference evidence="3 4" key="1">
    <citation type="submission" date="2016-04" db="EMBL/GenBank/DDBJ databases">
        <authorList>
            <person name="Evans L.H."/>
            <person name="Alamgir A."/>
            <person name="Owens N."/>
            <person name="Weber N.D."/>
            <person name="Virtaneva K."/>
            <person name="Barbian K."/>
            <person name="Babar A."/>
            <person name="Rosenke K."/>
        </authorList>
    </citation>
    <scope>NUCLEOTIDE SEQUENCE [LARGE SCALE GENOMIC DNA]</scope>
    <source>
        <strain evidence="3">NIES-2108</strain>
    </source>
</reference>
<gene>
    <name evidence="3" type="ORF">A6769_31200</name>
</gene>
<dbReference type="InterPro" id="IPR036322">
    <property type="entry name" value="WD40_repeat_dom_sf"/>
</dbReference>
<evidence type="ECO:0000313" key="4">
    <source>
        <dbReference type="Proteomes" id="UP000252085"/>
    </source>
</evidence>
<dbReference type="SMART" id="SM00320">
    <property type="entry name" value="WD40"/>
    <property type="match status" value="5"/>
</dbReference>
<dbReference type="PANTHER" id="PTHR14604:SF3">
    <property type="entry name" value="SPERM-ASSOCIATED ANTIGEN 16 PROTEIN"/>
    <property type="match status" value="1"/>
</dbReference>
<dbReference type="InterPro" id="IPR015940">
    <property type="entry name" value="UBA"/>
</dbReference>
<dbReference type="PROSITE" id="PS50294">
    <property type="entry name" value="WD_REPEATS_REGION"/>
    <property type="match status" value="1"/>
</dbReference>
<dbReference type="SUPFAM" id="SSF50978">
    <property type="entry name" value="WD40 repeat-like"/>
    <property type="match status" value="1"/>
</dbReference>
<dbReference type="InterPro" id="IPR015943">
    <property type="entry name" value="WD40/YVTN_repeat-like_dom_sf"/>
</dbReference>
<evidence type="ECO:0000256" key="1">
    <source>
        <dbReference type="PROSITE-ProRule" id="PRU00221"/>
    </source>
</evidence>
<dbReference type="EMBL" id="LXQE01000176">
    <property type="protein sequence ID" value="RCJ31403.1"/>
    <property type="molecule type" value="Genomic_DNA"/>
</dbReference>